<comment type="caution">
    <text evidence="3">The sequence shown here is derived from an EMBL/GenBank/DDBJ whole genome shotgun (WGS) entry which is preliminary data.</text>
</comment>
<dbReference type="Proteomes" id="UP000823915">
    <property type="component" value="Unassembled WGS sequence"/>
</dbReference>
<name>A0A9D1YF03_9FIRM</name>
<proteinExistence type="predicted"/>
<dbReference type="SUPFAM" id="SSF53335">
    <property type="entry name" value="S-adenosyl-L-methionine-dependent methyltransferases"/>
    <property type="match status" value="1"/>
</dbReference>
<dbReference type="InterPro" id="IPR041698">
    <property type="entry name" value="Methyltransf_25"/>
</dbReference>
<dbReference type="AlphaFoldDB" id="A0A9D1YF03"/>
<protein>
    <submittedName>
        <fullName evidence="3">Class I SAM-dependent methyltransferase</fullName>
    </submittedName>
</protein>
<evidence type="ECO:0000313" key="3">
    <source>
        <dbReference type="EMBL" id="HIY27304.1"/>
    </source>
</evidence>
<reference evidence="3" key="1">
    <citation type="journal article" date="2021" name="PeerJ">
        <title>Extensive microbial diversity within the chicken gut microbiome revealed by metagenomics and culture.</title>
        <authorList>
            <person name="Gilroy R."/>
            <person name="Ravi A."/>
            <person name="Getino M."/>
            <person name="Pursley I."/>
            <person name="Horton D.L."/>
            <person name="Alikhan N.F."/>
            <person name="Baker D."/>
            <person name="Gharbi K."/>
            <person name="Hall N."/>
            <person name="Watson M."/>
            <person name="Adriaenssens E.M."/>
            <person name="Foster-Nyarko E."/>
            <person name="Jarju S."/>
            <person name="Secka A."/>
            <person name="Antonio M."/>
            <person name="Oren A."/>
            <person name="Chaudhuri R.R."/>
            <person name="La Ragione R."/>
            <person name="Hildebrand F."/>
            <person name="Pallen M.J."/>
        </authorList>
    </citation>
    <scope>NUCLEOTIDE SEQUENCE</scope>
    <source>
        <strain evidence="3">1282</strain>
    </source>
</reference>
<feature type="domain" description="Methyltransferase" evidence="2">
    <location>
        <begin position="42"/>
        <end position="136"/>
    </location>
</feature>
<dbReference type="EMBL" id="DXDU01000145">
    <property type="protein sequence ID" value="HIY27304.1"/>
    <property type="molecule type" value="Genomic_DNA"/>
</dbReference>
<dbReference type="Pfam" id="PF13649">
    <property type="entry name" value="Methyltransf_25"/>
    <property type="match status" value="1"/>
</dbReference>
<sequence>MAAYSAFAQYYDLLTENVEYPKRADYLLEHWKRLGYDPGLTLDLACGTGSLTLELYRRGVDVYGVDASVEMLSEARIKCADAGADLLFLRQKMQDLDLYGTVKTAVCTLDSLNHLEGEEELGKAFEKVSFFMDPGGRFFFDVNTPYKHREVLGNHTFVYDLEQVYCVWQNRFHPASCRVDLDLDFFEREGKLYRRSREHFSEWAYPQGTLVSLLERAGFGEIQFFGELSFAPPEPDCQRWMVSAKKIK</sequence>
<organism evidence="3 4">
    <name type="scientific">Candidatus Acutalibacter pullistercoris</name>
    <dbReference type="NCBI Taxonomy" id="2838418"/>
    <lineage>
        <taxon>Bacteria</taxon>
        <taxon>Bacillati</taxon>
        <taxon>Bacillota</taxon>
        <taxon>Clostridia</taxon>
        <taxon>Eubacteriales</taxon>
        <taxon>Acutalibacteraceae</taxon>
        <taxon>Acutalibacter</taxon>
    </lineage>
</organism>
<dbReference type="InterPro" id="IPR029063">
    <property type="entry name" value="SAM-dependent_MTases_sf"/>
</dbReference>
<reference evidence="3" key="2">
    <citation type="submission" date="2021-04" db="EMBL/GenBank/DDBJ databases">
        <authorList>
            <person name="Gilroy R."/>
        </authorList>
    </citation>
    <scope>NUCLEOTIDE SEQUENCE</scope>
    <source>
        <strain evidence="3">1282</strain>
    </source>
</reference>
<keyword evidence="3" id="KW-0489">Methyltransferase</keyword>
<evidence type="ECO:0000313" key="4">
    <source>
        <dbReference type="Proteomes" id="UP000823915"/>
    </source>
</evidence>
<evidence type="ECO:0000256" key="1">
    <source>
        <dbReference type="ARBA" id="ARBA00022679"/>
    </source>
</evidence>
<keyword evidence="1" id="KW-0808">Transferase</keyword>
<dbReference type="Gene3D" id="3.40.50.150">
    <property type="entry name" value="Vaccinia Virus protein VP39"/>
    <property type="match status" value="1"/>
</dbReference>
<accession>A0A9D1YF03</accession>
<dbReference type="GO" id="GO:0008168">
    <property type="term" value="F:methyltransferase activity"/>
    <property type="evidence" value="ECO:0007669"/>
    <property type="project" value="UniProtKB-KW"/>
</dbReference>
<gene>
    <name evidence="3" type="ORF">H9838_09055</name>
</gene>
<dbReference type="CDD" id="cd02440">
    <property type="entry name" value="AdoMet_MTases"/>
    <property type="match status" value="1"/>
</dbReference>
<dbReference type="Gene3D" id="2.20.25.110">
    <property type="entry name" value="S-adenosyl-L-methionine-dependent methyltransferases"/>
    <property type="match status" value="1"/>
</dbReference>
<evidence type="ECO:0000259" key="2">
    <source>
        <dbReference type="Pfam" id="PF13649"/>
    </source>
</evidence>
<dbReference type="PANTHER" id="PTHR43861">
    <property type="entry name" value="TRANS-ACONITATE 2-METHYLTRANSFERASE-RELATED"/>
    <property type="match status" value="1"/>
</dbReference>
<dbReference type="GO" id="GO:0032259">
    <property type="term" value="P:methylation"/>
    <property type="evidence" value="ECO:0007669"/>
    <property type="project" value="UniProtKB-KW"/>
</dbReference>